<feature type="transmembrane region" description="Helical" evidence="5">
    <location>
        <begin position="305"/>
        <end position="328"/>
    </location>
</feature>
<name>M4V8Y3_9BACT</name>
<gene>
    <name evidence="7" type="ORF">A11Q_1462</name>
</gene>
<evidence type="ECO:0000256" key="3">
    <source>
        <dbReference type="ARBA" id="ARBA00022989"/>
    </source>
</evidence>
<dbReference type="PANTHER" id="PTHR37422">
    <property type="entry name" value="TEICHURONIC ACID BIOSYNTHESIS PROTEIN TUAE"/>
    <property type="match status" value="1"/>
</dbReference>
<evidence type="ECO:0000256" key="5">
    <source>
        <dbReference type="SAM" id="Phobius"/>
    </source>
</evidence>
<feature type="domain" description="O-antigen ligase-related" evidence="6">
    <location>
        <begin position="182"/>
        <end position="321"/>
    </location>
</feature>
<feature type="transmembrane region" description="Helical" evidence="5">
    <location>
        <begin position="180"/>
        <end position="213"/>
    </location>
</feature>
<dbReference type="InterPro" id="IPR051533">
    <property type="entry name" value="WaaL-like"/>
</dbReference>
<keyword evidence="2 5" id="KW-0812">Transmembrane</keyword>
<evidence type="ECO:0000313" key="8">
    <source>
        <dbReference type="Proteomes" id="UP000012040"/>
    </source>
</evidence>
<dbReference type="RefSeq" id="WP_015470168.1">
    <property type="nucleotide sequence ID" value="NC_020813.1"/>
</dbReference>
<feature type="transmembrane region" description="Helical" evidence="5">
    <location>
        <begin position="343"/>
        <end position="365"/>
    </location>
</feature>
<dbReference type="Pfam" id="PF04932">
    <property type="entry name" value="Wzy_C"/>
    <property type="match status" value="1"/>
</dbReference>
<feature type="transmembrane region" description="Helical" evidence="5">
    <location>
        <begin position="20"/>
        <end position="38"/>
    </location>
</feature>
<evidence type="ECO:0000256" key="4">
    <source>
        <dbReference type="ARBA" id="ARBA00023136"/>
    </source>
</evidence>
<evidence type="ECO:0000313" key="7">
    <source>
        <dbReference type="EMBL" id="AGH95678.1"/>
    </source>
</evidence>
<feature type="transmembrane region" description="Helical" evidence="5">
    <location>
        <begin position="219"/>
        <end position="241"/>
    </location>
</feature>
<evidence type="ECO:0000259" key="6">
    <source>
        <dbReference type="Pfam" id="PF04932"/>
    </source>
</evidence>
<protein>
    <recommendedName>
        <fullName evidence="6">O-antigen ligase-related domain-containing protein</fullName>
    </recommendedName>
</protein>
<dbReference type="Proteomes" id="UP000012040">
    <property type="component" value="Chromosome"/>
</dbReference>
<dbReference type="OrthoDB" id="9783389at2"/>
<dbReference type="PANTHER" id="PTHR37422:SF13">
    <property type="entry name" value="LIPOPOLYSACCHARIDE BIOSYNTHESIS PROTEIN PA4999-RELATED"/>
    <property type="match status" value="1"/>
</dbReference>
<dbReference type="PATRIC" id="fig|1184267.3.peg.1479"/>
<dbReference type="EMBL" id="CP003537">
    <property type="protein sequence ID" value="AGH95678.1"/>
    <property type="molecule type" value="Genomic_DNA"/>
</dbReference>
<accession>M4V8Y3</accession>
<dbReference type="AlphaFoldDB" id="M4V8Y3"/>
<feature type="transmembrane region" description="Helical" evidence="5">
    <location>
        <begin position="50"/>
        <end position="69"/>
    </location>
</feature>
<dbReference type="InterPro" id="IPR007016">
    <property type="entry name" value="O-antigen_ligase-rel_domated"/>
</dbReference>
<dbReference type="STRING" id="1184267.A11Q_1462"/>
<feature type="transmembrane region" description="Helical" evidence="5">
    <location>
        <begin position="108"/>
        <end position="128"/>
    </location>
</feature>
<reference evidence="7 8" key="1">
    <citation type="journal article" date="2013" name="ISME J.">
        <title>By their genes ye shall know them: genomic signatures of predatory bacteria.</title>
        <authorList>
            <person name="Pasternak Z."/>
            <person name="Pietrokovski S."/>
            <person name="Rotem O."/>
            <person name="Gophna U."/>
            <person name="Lurie-Weinberger M.N."/>
            <person name="Jurkevitch E."/>
        </authorList>
    </citation>
    <scope>NUCLEOTIDE SEQUENCE [LARGE SCALE GENOMIC DNA]</scope>
    <source>
        <strain evidence="7 8">JSS</strain>
    </source>
</reference>
<dbReference type="eggNOG" id="COG3307">
    <property type="taxonomic scope" value="Bacteria"/>
</dbReference>
<dbReference type="KEGG" id="bex:A11Q_1462"/>
<comment type="subcellular location">
    <subcellularLocation>
        <location evidence="1">Membrane</location>
        <topology evidence="1">Multi-pass membrane protein</topology>
    </subcellularLocation>
</comment>
<feature type="transmembrane region" description="Helical" evidence="5">
    <location>
        <begin position="148"/>
        <end position="168"/>
    </location>
</feature>
<keyword evidence="3 5" id="KW-1133">Transmembrane helix</keyword>
<proteinExistence type="predicted"/>
<evidence type="ECO:0000256" key="2">
    <source>
        <dbReference type="ARBA" id="ARBA00022692"/>
    </source>
</evidence>
<feature type="transmembrane region" description="Helical" evidence="5">
    <location>
        <begin position="372"/>
        <end position="389"/>
    </location>
</feature>
<feature type="transmembrane region" description="Helical" evidence="5">
    <location>
        <begin position="75"/>
        <end position="96"/>
    </location>
</feature>
<keyword evidence="4 5" id="KW-0472">Membrane</keyword>
<keyword evidence="8" id="KW-1185">Reference proteome</keyword>
<dbReference type="HOGENOM" id="CLU_668449_0_0_7"/>
<evidence type="ECO:0000256" key="1">
    <source>
        <dbReference type="ARBA" id="ARBA00004141"/>
    </source>
</evidence>
<sequence>MFEFLVGLATLGGVTSQTLMDTSFILIFLCFIFSAWKSKSVQPHFKPTGIEWAFLGYVFVVIVSLIINGKEPVPWLFYLSKFNWIINFYLLIYAFSKINVNYERWINFFSIAFLLPNIYAIVIYFLGYDLITQKVIHGTVGLVNSATYHAHGNSLIFMFFVTIYLLNFEKIHKRTKISGAITLCIMGISIFLTYTRGIWGALFISLLILSYIKNKKLCLLYIISTTIILSIGLLTSETLYLRVVNSFSSDSDQMRSQLLQVHWLMFKDHPWFGIGYWESYRQIADYWPRIGLPADHFESHSHNQYLNVLATTGITGFIFFMSILVFFLRKSVSFMSKTFNDQLYPLACACFLVLIQFLLACLTDVTFEYSKIRMLVVITFAMLISFSQQKRQDQI</sequence>
<organism evidence="7 8">
    <name type="scientific">Pseudobdellovibrio exovorus JSS</name>
    <dbReference type="NCBI Taxonomy" id="1184267"/>
    <lineage>
        <taxon>Bacteria</taxon>
        <taxon>Pseudomonadati</taxon>
        <taxon>Bdellovibrionota</taxon>
        <taxon>Bdellovibrionia</taxon>
        <taxon>Bdellovibrionales</taxon>
        <taxon>Pseudobdellovibrionaceae</taxon>
        <taxon>Pseudobdellovibrio</taxon>
    </lineage>
</organism>
<dbReference type="GO" id="GO:0016020">
    <property type="term" value="C:membrane"/>
    <property type="evidence" value="ECO:0007669"/>
    <property type="project" value="UniProtKB-SubCell"/>
</dbReference>